<dbReference type="EMBL" id="FMUX01000002">
    <property type="protein sequence ID" value="SCX96974.1"/>
    <property type="molecule type" value="Genomic_DNA"/>
</dbReference>
<dbReference type="InterPro" id="IPR000073">
    <property type="entry name" value="AB_hydrolase_1"/>
</dbReference>
<dbReference type="SUPFAM" id="SSF53474">
    <property type="entry name" value="alpha/beta-Hydrolases"/>
    <property type="match status" value="1"/>
</dbReference>
<name>A0A1G5C3U6_9BACT</name>
<organism evidence="2 3">
    <name type="scientific">Desulfoluna spongiiphila</name>
    <dbReference type="NCBI Taxonomy" id="419481"/>
    <lineage>
        <taxon>Bacteria</taxon>
        <taxon>Pseudomonadati</taxon>
        <taxon>Thermodesulfobacteriota</taxon>
        <taxon>Desulfobacteria</taxon>
        <taxon>Desulfobacterales</taxon>
        <taxon>Desulfolunaceae</taxon>
        <taxon>Desulfoluna</taxon>
    </lineage>
</organism>
<sequence length="288" mass="31861">MEKVLVFGEHQNLVGILSEPEAGPGGLPGVLLLNAGLLHRVGPYRLYVELARGFEASGFHVLRFDGSGLGDSPMPRDSRDYAERSRDDIIDAMDLLAEKKGIETFVLVGLCSGADNAHAVASVDERVCGVVMLDGFTYPTLRFYLKDYAPYMINPVRLAWFVAKCLGRAVARIIPAFGRGAGDGGDVYDRDFPPKARVAGELGEMAGRGVRMLYIYSGGIAGYYNYAEQFTDMFKTTDFKGKLQLEYLEEANHTYTAMSVRRHLMGIIFTWVTEYFSSEAPMYLEGTK</sequence>
<dbReference type="Gene3D" id="3.40.50.1820">
    <property type="entry name" value="alpha/beta hydrolase"/>
    <property type="match status" value="1"/>
</dbReference>
<dbReference type="Pfam" id="PF00561">
    <property type="entry name" value="Abhydrolase_1"/>
    <property type="match status" value="1"/>
</dbReference>
<protein>
    <submittedName>
        <fullName evidence="2">Alpha/beta hydrolase family protein</fullName>
    </submittedName>
</protein>
<reference evidence="2 3" key="1">
    <citation type="submission" date="2016-10" db="EMBL/GenBank/DDBJ databases">
        <authorList>
            <person name="de Groot N.N."/>
        </authorList>
    </citation>
    <scope>NUCLEOTIDE SEQUENCE [LARGE SCALE GENOMIC DNA]</scope>
    <source>
        <strain evidence="2 3">AA1</strain>
    </source>
</reference>
<dbReference type="AlphaFoldDB" id="A0A1G5C3U6"/>
<accession>A0A1G5C3U6</accession>
<feature type="domain" description="AB hydrolase-1" evidence="1">
    <location>
        <begin position="31"/>
        <end position="138"/>
    </location>
</feature>
<keyword evidence="2" id="KW-0378">Hydrolase</keyword>
<dbReference type="OrthoDB" id="5379975at2"/>
<dbReference type="STRING" id="419481.SAMN05216233_102356"/>
<evidence type="ECO:0000313" key="2">
    <source>
        <dbReference type="EMBL" id="SCX96974.1"/>
    </source>
</evidence>
<gene>
    <name evidence="2" type="ORF">SAMN05216233_102356</name>
</gene>
<dbReference type="Proteomes" id="UP000198870">
    <property type="component" value="Unassembled WGS sequence"/>
</dbReference>
<dbReference type="InterPro" id="IPR029058">
    <property type="entry name" value="AB_hydrolase_fold"/>
</dbReference>
<evidence type="ECO:0000259" key="1">
    <source>
        <dbReference type="Pfam" id="PF00561"/>
    </source>
</evidence>
<dbReference type="GO" id="GO:0016787">
    <property type="term" value="F:hydrolase activity"/>
    <property type="evidence" value="ECO:0007669"/>
    <property type="project" value="UniProtKB-KW"/>
</dbReference>
<proteinExistence type="predicted"/>
<evidence type="ECO:0000313" key="3">
    <source>
        <dbReference type="Proteomes" id="UP000198870"/>
    </source>
</evidence>
<dbReference type="RefSeq" id="WP_092208844.1">
    <property type="nucleotide sequence ID" value="NZ_FMUX01000002.1"/>
</dbReference>
<keyword evidence="3" id="KW-1185">Reference proteome</keyword>